<dbReference type="Gene3D" id="2.40.160.20">
    <property type="match status" value="1"/>
</dbReference>
<keyword evidence="1" id="KW-0732">Signal</keyword>
<accession>A0ABU9ECV9</accession>
<proteinExistence type="predicted"/>
<evidence type="ECO:0000313" key="2">
    <source>
        <dbReference type="EMBL" id="MEK9501964.1"/>
    </source>
</evidence>
<evidence type="ECO:0008006" key="4">
    <source>
        <dbReference type="Google" id="ProtNLM"/>
    </source>
</evidence>
<dbReference type="InterPro" id="IPR011250">
    <property type="entry name" value="OMP/PagP_B-barrel"/>
</dbReference>
<dbReference type="EMBL" id="JBBHLI010000008">
    <property type="protein sequence ID" value="MEK9501964.1"/>
    <property type="molecule type" value="Genomic_DNA"/>
</dbReference>
<dbReference type="Proteomes" id="UP001484239">
    <property type="component" value="Unassembled WGS sequence"/>
</dbReference>
<feature type="signal peptide" evidence="1">
    <location>
        <begin position="1"/>
        <end position="24"/>
    </location>
</feature>
<keyword evidence="3" id="KW-1185">Reference proteome</keyword>
<protein>
    <recommendedName>
        <fullName evidence="4">Outer membrane protein beta-barrel domain-containing protein</fullName>
    </recommendedName>
</protein>
<dbReference type="RefSeq" id="WP_405280797.1">
    <property type="nucleotide sequence ID" value="NZ_CP144380.1"/>
</dbReference>
<gene>
    <name evidence="2" type="ORF">WI372_13305</name>
</gene>
<name>A0ABU9ECV9_9BACT</name>
<evidence type="ECO:0000256" key="1">
    <source>
        <dbReference type="SAM" id="SignalP"/>
    </source>
</evidence>
<evidence type="ECO:0000313" key="3">
    <source>
        <dbReference type="Proteomes" id="UP001484239"/>
    </source>
</evidence>
<organism evidence="2 3">
    <name type="scientific">Gaopeijia maritima</name>
    <dbReference type="NCBI Taxonomy" id="3119007"/>
    <lineage>
        <taxon>Bacteria</taxon>
        <taxon>Pseudomonadati</taxon>
        <taxon>Gemmatimonadota</taxon>
        <taxon>Longimicrobiia</taxon>
        <taxon>Gaopeijiales</taxon>
        <taxon>Gaopeijiaceae</taxon>
        <taxon>Gaopeijia</taxon>
    </lineage>
</organism>
<comment type="caution">
    <text evidence="2">The sequence shown here is derived from an EMBL/GenBank/DDBJ whole genome shotgun (WGS) entry which is preliminary data.</text>
</comment>
<reference evidence="2 3" key="1">
    <citation type="submission" date="2024-02" db="EMBL/GenBank/DDBJ databases">
        <title>A novel Gemmatimonadota bacterium.</title>
        <authorList>
            <person name="Du Z.-J."/>
            <person name="Ye Y.-Q."/>
        </authorList>
    </citation>
    <scope>NUCLEOTIDE SEQUENCE [LARGE SCALE GENOMIC DNA]</scope>
    <source>
        <strain evidence="2 3">DH-20</strain>
    </source>
</reference>
<dbReference type="SUPFAM" id="SSF56925">
    <property type="entry name" value="OMPA-like"/>
    <property type="match status" value="1"/>
</dbReference>
<sequence>MKRLFGSLLLAAAVTFGASSEAQAQFTFGPQAAFHDDADLGVGAWFSVPMPSIHEQISILANFLYFFPDGGSDFGTGEIDVSYWELNGGLKYDFPVSGSITPFVMAGIQYAKYSVDYDGPFDEFVDAYGDGDIGLNVGGGLTTSLGDSLTGLLGGRLELGGGEGFVLEAGLGFPMGG</sequence>
<feature type="chain" id="PRO_5046748902" description="Outer membrane protein beta-barrel domain-containing protein" evidence="1">
    <location>
        <begin position="25"/>
        <end position="177"/>
    </location>
</feature>